<evidence type="ECO:0000313" key="2">
    <source>
        <dbReference type="Proteomes" id="UP000195871"/>
    </source>
</evidence>
<dbReference type="Proteomes" id="UP000195871">
    <property type="component" value="Unassembled WGS sequence"/>
</dbReference>
<organism evidence="1 2">
    <name type="scientific">Pichia kudriavzevii</name>
    <name type="common">Yeast</name>
    <name type="synonym">Issatchenkia orientalis</name>
    <dbReference type="NCBI Taxonomy" id="4909"/>
    <lineage>
        <taxon>Eukaryota</taxon>
        <taxon>Fungi</taxon>
        <taxon>Dikarya</taxon>
        <taxon>Ascomycota</taxon>
        <taxon>Saccharomycotina</taxon>
        <taxon>Pichiomycetes</taxon>
        <taxon>Pichiales</taxon>
        <taxon>Pichiaceae</taxon>
        <taxon>Pichia</taxon>
    </lineage>
</organism>
<proteinExistence type="predicted"/>
<gene>
    <name evidence="1" type="ORF">CAS74_003707</name>
</gene>
<dbReference type="InterPro" id="IPR029044">
    <property type="entry name" value="Nucleotide-diphossugar_trans"/>
</dbReference>
<accession>A0A1Z8JLW2</accession>
<sequence>MALSRRIQRTLILLVSIFALTYVLNFFKHKNSIVYLKNPTIPKSKIGEIVDSTPFDISTIRTIKQESILQNYRSFTIEHPEIINWDKFAYVFYATSPDQLLPVFINVKELRKLETQAQIHLIYSFHDVGDDSRTERMLKLLETRYSTKLEKIEPIRPTADDFSSWSDSFTKLYAFKLVQYDRIVYLDADSVIRKHMDELFLLPPALIAAPLNYIDYRKIYKPTIWDDLGILDKLDDIPPTPFEYELITQDLYHSIIENELEFNDHYFWSLYAALQTLDNTIELSPHMKLASYLMVITPDLNVFEWISKVISKRKQEEYDMEIINNVFNINEVRDNNFHIRQRNGDIGNSNPWLQGEIIPAVLILPHNTYSLLSGEFRHPVFQHSAYLVSPADIGYLEKESPSLSFQRALKGIHYKDIEEVVEIFPEVPYWDWGWRFDIDGKCTDIEELGINEKIGGNGEEDEKIDLGLNIQNLGWDSKKILENSHYIHWSDWPLDKPWRFTDDSEKELEKMFEVGLNKCRENARSVFLEIDLNENVREKIKGRLDNELNFALRNCDESLNVWKKIYQYYGDLVNFAIEEIK</sequence>
<dbReference type="SUPFAM" id="SSF53448">
    <property type="entry name" value="Nucleotide-diphospho-sugar transferases"/>
    <property type="match status" value="1"/>
</dbReference>
<dbReference type="EMBL" id="NHMM01000005">
    <property type="protein sequence ID" value="OUT21586.1"/>
    <property type="molecule type" value="Genomic_DNA"/>
</dbReference>
<evidence type="ECO:0008006" key="3">
    <source>
        <dbReference type="Google" id="ProtNLM"/>
    </source>
</evidence>
<reference evidence="1 2" key="1">
    <citation type="submission" date="2017-05" db="EMBL/GenBank/DDBJ databases">
        <title>The Genome Sequence of Candida krusei Ckrusei653.</title>
        <authorList>
            <person name="Cuomo C."/>
            <person name="Forche A."/>
            <person name="Young S."/>
            <person name="Abouelleil A."/>
            <person name="Cao P."/>
            <person name="Chapman S."/>
            <person name="Cusick C."/>
            <person name="Shea T."/>
            <person name="Nusbaum C."/>
            <person name="Birren B."/>
        </authorList>
    </citation>
    <scope>NUCLEOTIDE SEQUENCE [LARGE SCALE GENOMIC DNA]</scope>
    <source>
        <strain evidence="1 2">Ckrusei653</strain>
    </source>
</reference>
<evidence type="ECO:0000313" key="1">
    <source>
        <dbReference type="EMBL" id="OUT21586.1"/>
    </source>
</evidence>
<dbReference type="InterPro" id="IPR050587">
    <property type="entry name" value="GNT1/Glycosyltrans_8"/>
</dbReference>
<dbReference type="AlphaFoldDB" id="A0A1Z8JLW2"/>
<name>A0A1Z8JLW2_PICKU</name>
<comment type="caution">
    <text evidence="1">The sequence shown here is derived from an EMBL/GenBank/DDBJ whole genome shotgun (WGS) entry which is preliminary data.</text>
</comment>
<protein>
    <recommendedName>
        <fullName evidence="3">Glucose N-acetyltransferase 1</fullName>
    </recommendedName>
</protein>
<dbReference type="PANTHER" id="PTHR11183">
    <property type="entry name" value="GLYCOGENIN SUBFAMILY MEMBER"/>
    <property type="match status" value="1"/>
</dbReference>
<dbReference type="VEuPathDB" id="FungiDB:C5L36_0B06110"/>
<dbReference type="Gene3D" id="3.90.550.10">
    <property type="entry name" value="Spore Coat Polysaccharide Biosynthesis Protein SpsA, Chain A"/>
    <property type="match status" value="1"/>
</dbReference>